<protein>
    <submittedName>
        <fullName evidence="2">Uncharacterized protein</fullName>
    </submittedName>
</protein>
<keyword evidence="3" id="KW-1185">Reference proteome</keyword>
<feature type="chain" id="PRO_5024416979" evidence="1">
    <location>
        <begin position="27"/>
        <end position="123"/>
    </location>
</feature>
<dbReference type="Proteomes" id="UP000323886">
    <property type="component" value="Unassembled WGS sequence"/>
</dbReference>
<organism evidence="2 3">
    <name type="scientific">Blastochloris sulfoviridis</name>
    <dbReference type="NCBI Taxonomy" id="50712"/>
    <lineage>
        <taxon>Bacteria</taxon>
        <taxon>Pseudomonadati</taxon>
        <taxon>Pseudomonadota</taxon>
        <taxon>Alphaproteobacteria</taxon>
        <taxon>Hyphomicrobiales</taxon>
        <taxon>Blastochloridaceae</taxon>
        <taxon>Blastochloris</taxon>
    </lineage>
</organism>
<gene>
    <name evidence="2" type="ORF">F1193_06405</name>
</gene>
<feature type="signal peptide" evidence="1">
    <location>
        <begin position="1"/>
        <end position="26"/>
    </location>
</feature>
<proteinExistence type="predicted"/>
<keyword evidence="1" id="KW-0732">Signal</keyword>
<reference evidence="2 3" key="1">
    <citation type="submission" date="2019-09" db="EMBL/GenBank/DDBJ databases">
        <title>Draft Whole-Genome sequence of Blastochloris sulfoviridis DSM 729.</title>
        <authorList>
            <person name="Meyer T.E."/>
            <person name="Kyndt J.A."/>
        </authorList>
    </citation>
    <scope>NUCLEOTIDE SEQUENCE [LARGE SCALE GENOMIC DNA]</scope>
    <source>
        <strain evidence="2 3">DSM 729</strain>
    </source>
</reference>
<evidence type="ECO:0000313" key="2">
    <source>
        <dbReference type="EMBL" id="KAA5602252.1"/>
    </source>
</evidence>
<dbReference type="RefSeq" id="WP_150096848.1">
    <property type="nucleotide sequence ID" value="NZ_VWPL01000008.1"/>
</dbReference>
<accession>A0A5M6I257</accession>
<dbReference type="OrthoDB" id="9883441at2"/>
<sequence length="123" mass="13258">MSLWPRTKTFLAVGLAGLVLAGGASVATSVPAEAQYYGSRHYGPRHYGPRPGPYYGPRPYYGRGYYRGWDNGGAVAAGVLGGLALGALAAQPRGVYVAECWIEQRRVVTRSGRVVWRDVEVCP</sequence>
<name>A0A5M6I257_9HYPH</name>
<comment type="caution">
    <text evidence="2">The sequence shown here is derived from an EMBL/GenBank/DDBJ whole genome shotgun (WGS) entry which is preliminary data.</text>
</comment>
<dbReference type="AlphaFoldDB" id="A0A5M6I257"/>
<evidence type="ECO:0000313" key="3">
    <source>
        <dbReference type="Proteomes" id="UP000323886"/>
    </source>
</evidence>
<dbReference type="EMBL" id="VWPL01000008">
    <property type="protein sequence ID" value="KAA5602252.1"/>
    <property type="molecule type" value="Genomic_DNA"/>
</dbReference>
<evidence type="ECO:0000256" key="1">
    <source>
        <dbReference type="SAM" id="SignalP"/>
    </source>
</evidence>